<feature type="compositionally biased region" description="Basic and acidic residues" evidence="1">
    <location>
        <begin position="41"/>
        <end position="76"/>
    </location>
</feature>
<organism evidence="2 3">
    <name type="scientific">Solanum tuberosum</name>
    <name type="common">Potato</name>
    <dbReference type="NCBI Taxonomy" id="4113"/>
    <lineage>
        <taxon>Eukaryota</taxon>
        <taxon>Viridiplantae</taxon>
        <taxon>Streptophyta</taxon>
        <taxon>Embryophyta</taxon>
        <taxon>Tracheophyta</taxon>
        <taxon>Spermatophyta</taxon>
        <taxon>Magnoliopsida</taxon>
        <taxon>eudicotyledons</taxon>
        <taxon>Gunneridae</taxon>
        <taxon>Pentapetalae</taxon>
        <taxon>asterids</taxon>
        <taxon>lamiids</taxon>
        <taxon>Solanales</taxon>
        <taxon>Solanaceae</taxon>
        <taxon>Solanoideae</taxon>
        <taxon>Solaneae</taxon>
        <taxon>Solanum</taxon>
    </lineage>
</organism>
<reference evidence="2" key="2">
    <citation type="submission" date="2015-06" db="UniProtKB">
        <authorList>
            <consortium name="EnsemblPlants"/>
        </authorList>
    </citation>
    <scope>IDENTIFICATION</scope>
    <source>
        <strain evidence="2">DM1-3 516 R44</strain>
    </source>
</reference>
<feature type="compositionally biased region" description="Basic and acidic residues" evidence="1">
    <location>
        <begin position="84"/>
        <end position="101"/>
    </location>
</feature>
<reference evidence="3" key="1">
    <citation type="journal article" date="2011" name="Nature">
        <title>Genome sequence and analysis of the tuber crop potato.</title>
        <authorList>
            <consortium name="The Potato Genome Sequencing Consortium"/>
        </authorList>
    </citation>
    <scope>NUCLEOTIDE SEQUENCE [LARGE SCALE GENOMIC DNA]</scope>
    <source>
        <strain evidence="3">cv. DM1-3 516 R44</strain>
    </source>
</reference>
<dbReference type="PaxDb" id="4113-PGSC0003DMT400087802"/>
<name>M1DEK9_SOLTU</name>
<evidence type="ECO:0000313" key="3">
    <source>
        <dbReference type="Proteomes" id="UP000011115"/>
    </source>
</evidence>
<dbReference type="Proteomes" id="UP000011115">
    <property type="component" value="Unassembled WGS sequence"/>
</dbReference>
<proteinExistence type="predicted"/>
<feature type="region of interest" description="Disordered" evidence="1">
    <location>
        <begin position="163"/>
        <end position="193"/>
    </location>
</feature>
<keyword evidence="3" id="KW-1185">Reference proteome</keyword>
<evidence type="ECO:0000256" key="1">
    <source>
        <dbReference type="SAM" id="MobiDB-lite"/>
    </source>
</evidence>
<evidence type="ECO:0000313" key="2">
    <source>
        <dbReference type="EnsemblPlants" id="PGSC0003DMT400087802"/>
    </source>
</evidence>
<dbReference type="AlphaFoldDB" id="M1DEK9"/>
<dbReference type="EnsemblPlants" id="PGSC0003DMT400087802">
    <property type="protein sequence ID" value="PGSC0003DMT400087802"/>
    <property type="gene ID" value="PGSC0003DMG400037373"/>
</dbReference>
<dbReference type="InParanoid" id="M1DEK9"/>
<protein>
    <submittedName>
        <fullName evidence="2">Uncharacterized protein</fullName>
    </submittedName>
</protein>
<feature type="region of interest" description="Disordered" evidence="1">
    <location>
        <begin position="41"/>
        <end position="101"/>
    </location>
</feature>
<sequence>MAKIMMELDILSKNVMGVGARSVNVVEVGGANPEEMKFDAMYDEERDRNPNWKEKDKYVPPHERQKPKDLEGEIARPKVAGRNDPPRRIRAREFRNDEKKAELARQRKYTKEAREKRQILVNPNVPPWDRSLVNAIRAFGAAHEIDQIIAANLAAEAKAVANNEDQNNNTPGTIVLLQGDASGTDTPADRGTV</sequence>
<dbReference type="Gramene" id="PGSC0003DMT400087802">
    <property type="protein sequence ID" value="PGSC0003DMT400087802"/>
    <property type="gene ID" value="PGSC0003DMG400037373"/>
</dbReference>
<accession>M1DEK9</accession>
<dbReference type="HOGENOM" id="CLU_029307_7_2_1"/>